<comment type="similarity">
    <text evidence="1">Belongs to the glycosyl hydrolase 35 family.</text>
</comment>
<dbReference type="PROSITE" id="PS01182">
    <property type="entry name" value="GLYCOSYL_HYDROL_F35"/>
    <property type="match status" value="1"/>
</dbReference>
<comment type="caution">
    <text evidence="5">The sequence shown here is derived from an EMBL/GenBank/DDBJ whole genome shotgun (WGS) entry which is preliminary data.</text>
</comment>
<dbReference type="Gene3D" id="3.20.20.80">
    <property type="entry name" value="Glycosidases"/>
    <property type="match status" value="1"/>
</dbReference>
<keyword evidence="6" id="KW-1185">Reference proteome</keyword>
<protein>
    <submittedName>
        <fullName evidence="5">Glycosyl hydrolase family 35</fullName>
    </submittedName>
</protein>
<dbReference type="SUPFAM" id="SSF51445">
    <property type="entry name" value="(Trans)glycosidases"/>
    <property type="match status" value="1"/>
</dbReference>
<reference evidence="5 6" key="1">
    <citation type="submission" date="2024-06" db="EMBL/GenBank/DDBJ databases">
        <title>Complete genome of Phlyctema vagabunda strain 19-DSS-EL-015.</title>
        <authorList>
            <person name="Fiorenzani C."/>
        </authorList>
    </citation>
    <scope>NUCLEOTIDE SEQUENCE [LARGE SCALE GENOMIC DNA]</scope>
    <source>
        <strain evidence="5 6">19-DSS-EL-015</strain>
    </source>
</reference>
<accession>A0ABR4PRL8</accession>
<sequence length="263" mass="28758">NTISFYIDWALVEGEPGVYRADGIFAFEPFFEAAKEAGIYLIARPGPYINAEVSGGGFPGWLQRVKGQLRTDASDYLAATDNYASHIGATIAKAQITNGGPVILFQPENEYSGGYGDVYGGFPNAPYFSAVKKQFLDAGIIVPYINNDAWPQGLFAPGDIVNGTTDGDVDIYGHDNYPLGFDCANPTVWPATSLPTYFHDSHMEQSPSTPYAIPEFQGGAFDPWGGNGFEQCARLLNMEFERVFNKNNYASGVRLLSMYMICE</sequence>
<feature type="non-terminal residue" evidence="5">
    <location>
        <position position="1"/>
    </location>
</feature>
<organism evidence="5 6">
    <name type="scientific">Phlyctema vagabunda</name>
    <dbReference type="NCBI Taxonomy" id="108571"/>
    <lineage>
        <taxon>Eukaryota</taxon>
        <taxon>Fungi</taxon>
        <taxon>Dikarya</taxon>
        <taxon>Ascomycota</taxon>
        <taxon>Pezizomycotina</taxon>
        <taxon>Leotiomycetes</taxon>
        <taxon>Helotiales</taxon>
        <taxon>Dermateaceae</taxon>
        <taxon>Phlyctema</taxon>
    </lineage>
</organism>
<keyword evidence="3" id="KW-0326">Glycosidase</keyword>
<dbReference type="Pfam" id="PF01301">
    <property type="entry name" value="Glyco_hydro_35"/>
    <property type="match status" value="1"/>
</dbReference>
<proteinExistence type="inferred from homology"/>
<dbReference type="InterPro" id="IPR031330">
    <property type="entry name" value="Gly_Hdrlase_35_cat"/>
</dbReference>
<dbReference type="PRINTS" id="PR00742">
    <property type="entry name" value="GLHYDRLASE35"/>
</dbReference>
<evidence type="ECO:0000313" key="6">
    <source>
        <dbReference type="Proteomes" id="UP001629113"/>
    </source>
</evidence>
<evidence type="ECO:0000256" key="1">
    <source>
        <dbReference type="ARBA" id="ARBA00009809"/>
    </source>
</evidence>
<evidence type="ECO:0000256" key="2">
    <source>
        <dbReference type="ARBA" id="ARBA00022801"/>
    </source>
</evidence>
<dbReference type="EMBL" id="JBFCZG010000002">
    <property type="protein sequence ID" value="KAL3426018.1"/>
    <property type="molecule type" value="Genomic_DNA"/>
</dbReference>
<dbReference type="GO" id="GO:0016787">
    <property type="term" value="F:hydrolase activity"/>
    <property type="evidence" value="ECO:0007669"/>
    <property type="project" value="UniProtKB-KW"/>
</dbReference>
<gene>
    <name evidence="5" type="ORF">PVAG01_02809</name>
</gene>
<dbReference type="InterPro" id="IPR001944">
    <property type="entry name" value="Glycoside_Hdrlase_35"/>
</dbReference>
<dbReference type="PANTHER" id="PTHR23421">
    <property type="entry name" value="BETA-GALACTOSIDASE RELATED"/>
    <property type="match status" value="1"/>
</dbReference>
<dbReference type="InterPro" id="IPR017853">
    <property type="entry name" value="GH"/>
</dbReference>
<keyword evidence="2 5" id="KW-0378">Hydrolase</keyword>
<evidence type="ECO:0000256" key="3">
    <source>
        <dbReference type="ARBA" id="ARBA00023295"/>
    </source>
</evidence>
<dbReference type="InterPro" id="IPR019801">
    <property type="entry name" value="Glyco_hydro_35_CS"/>
</dbReference>
<evidence type="ECO:0000313" key="5">
    <source>
        <dbReference type="EMBL" id="KAL3426018.1"/>
    </source>
</evidence>
<dbReference type="Proteomes" id="UP001629113">
    <property type="component" value="Unassembled WGS sequence"/>
</dbReference>
<evidence type="ECO:0000259" key="4">
    <source>
        <dbReference type="Pfam" id="PF01301"/>
    </source>
</evidence>
<name>A0ABR4PRL8_9HELO</name>
<feature type="domain" description="Glycoside hydrolase 35 catalytic" evidence="4">
    <location>
        <begin position="1"/>
        <end position="261"/>
    </location>
</feature>